<sequence length="265" mass="27434">MPIAERLKGSPFVLADKKKVETAPAKSEQKWTFAPLVASVSVFALAGALCWVSPSEVLSAAGLDSNNVPARLYMRQVGAWQLVAACVLWTGHVNGVQAASRAALLASALAVLACIPVNEYLDRPKNEAVAGVVTLAALGILNGRLGGPRVAAGVLSFIGLLIHFTPIETAELYQIQAEQRSPLLFVMISLMGATIFTSGLFVGALAMGLAHPRALAGSLLANAVLTSNLATRDAAYLGIGAPKTAPLVWSVITTGLAASALVLSR</sequence>
<protein>
    <submittedName>
        <fullName evidence="2">Uncharacterized protein</fullName>
    </submittedName>
</protein>
<reference evidence="3" key="1">
    <citation type="journal article" date="2015" name="PLoS Genet.">
        <title>Genome Sequence and Transcriptome Analyses of Chrysochromulina tobin: Metabolic Tools for Enhanced Algal Fitness in the Prominent Order Prymnesiales (Haptophyceae).</title>
        <authorList>
            <person name="Hovde B.T."/>
            <person name="Deodato C.R."/>
            <person name="Hunsperger H.M."/>
            <person name="Ryken S.A."/>
            <person name="Yost W."/>
            <person name="Jha R.K."/>
            <person name="Patterson J."/>
            <person name="Monnat R.J. Jr."/>
            <person name="Barlow S.B."/>
            <person name="Starkenburg S.R."/>
            <person name="Cattolico R.A."/>
        </authorList>
    </citation>
    <scope>NUCLEOTIDE SEQUENCE</scope>
    <source>
        <strain evidence="3">CCMP291</strain>
    </source>
</reference>
<proteinExistence type="predicted"/>
<evidence type="ECO:0000256" key="1">
    <source>
        <dbReference type="SAM" id="Phobius"/>
    </source>
</evidence>
<evidence type="ECO:0000313" key="3">
    <source>
        <dbReference type="Proteomes" id="UP000037460"/>
    </source>
</evidence>
<feature type="transmembrane region" description="Helical" evidence="1">
    <location>
        <begin position="33"/>
        <end position="52"/>
    </location>
</feature>
<dbReference type="OrthoDB" id="196650at2759"/>
<feature type="transmembrane region" description="Helical" evidence="1">
    <location>
        <begin position="247"/>
        <end position="264"/>
    </location>
</feature>
<organism evidence="2 3">
    <name type="scientific">Chrysochromulina tobinii</name>
    <dbReference type="NCBI Taxonomy" id="1460289"/>
    <lineage>
        <taxon>Eukaryota</taxon>
        <taxon>Haptista</taxon>
        <taxon>Haptophyta</taxon>
        <taxon>Prymnesiophyceae</taxon>
        <taxon>Prymnesiales</taxon>
        <taxon>Chrysochromulinaceae</taxon>
        <taxon>Chrysochromulina</taxon>
    </lineage>
</organism>
<feature type="transmembrane region" description="Helical" evidence="1">
    <location>
        <begin position="72"/>
        <end position="90"/>
    </location>
</feature>
<feature type="transmembrane region" description="Helical" evidence="1">
    <location>
        <begin position="182"/>
        <end position="210"/>
    </location>
</feature>
<accession>A0A0M0JIJ3</accession>
<keyword evidence="1" id="KW-0472">Membrane</keyword>
<dbReference type="Proteomes" id="UP000037460">
    <property type="component" value="Unassembled WGS sequence"/>
</dbReference>
<comment type="caution">
    <text evidence="2">The sequence shown here is derived from an EMBL/GenBank/DDBJ whole genome shotgun (WGS) entry which is preliminary data.</text>
</comment>
<dbReference type="EMBL" id="JWZX01002898">
    <property type="protein sequence ID" value="KOO26033.1"/>
    <property type="molecule type" value="Genomic_DNA"/>
</dbReference>
<dbReference type="AlphaFoldDB" id="A0A0M0JIJ3"/>
<keyword evidence="1" id="KW-0812">Transmembrane</keyword>
<keyword evidence="1" id="KW-1133">Transmembrane helix</keyword>
<evidence type="ECO:0000313" key="2">
    <source>
        <dbReference type="EMBL" id="KOO26033.1"/>
    </source>
</evidence>
<gene>
    <name evidence="2" type="ORF">Ctob_001679</name>
</gene>
<name>A0A0M0JIJ3_9EUKA</name>
<keyword evidence="3" id="KW-1185">Reference proteome</keyword>